<keyword evidence="1" id="KW-0862">Zinc</keyword>
<dbReference type="PROSITE" id="PS00028">
    <property type="entry name" value="ZINC_FINGER_C2H2_1"/>
    <property type="match status" value="1"/>
</dbReference>
<gene>
    <name evidence="3" type="ORF">ACFPTN_17380</name>
</gene>
<keyword evidence="4" id="KW-1185">Reference proteome</keyword>
<dbReference type="RefSeq" id="WP_157748571.1">
    <property type="nucleotide sequence ID" value="NZ_JBHSOG010000082.1"/>
</dbReference>
<reference evidence="4" key="1">
    <citation type="journal article" date="2019" name="Int. J. Syst. Evol. Microbiol.">
        <title>The Global Catalogue of Microorganisms (GCM) 10K type strain sequencing project: providing services to taxonomists for standard genome sequencing and annotation.</title>
        <authorList>
            <consortium name="The Broad Institute Genomics Platform"/>
            <consortium name="The Broad Institute Genome Sequencing Center for Infectious Disease"/>
            <person name="Wu L."/>
            <person name="Ma J."/>
        </authorList>
    </citation>
    <scope>NUCLEOTIDE SEQUENCE [LARGE SCALE GENOMIC DNA]</scope>
    <source>
        <strain evidence="4">SHR3</strain>
    </source>
</reference>
<keyword evidence="1" id="KW-0479">Metal-binding</keyword>
<organism evidence="3 4">
    <name type="scientific">Thauera sinica</name>
    <dbReference type="NCBI Taxonomy" id="2665146"/>
    <lineage>
        <taxon>Bacteria</taxon>
        <taxon>Pseudomonadati</taxon>
        <taxon>Pseudomonadota</taxon>
        <taxon>Betaproteobacteria</taxon>
        <taxon>Rhodocyclales</taxon>
        <taxon>Zoogloeaceae</taxon>
        <taxon>Thauera</taxon>
    </lineage>
</organism>
<evidence type="ECO:0000313" key="4">
    <source>
        <dbReference type="Proteomes" id="UP001595974"/>
    </source>
</evidence>
<comment type="caution">
    <text evidence="3">The sequence shown here is derived from an EMBL/GenBank/DDBJ whole genome shotgun (WGS) entry which is preliminary data.</text>
</comment>
<dbReference type="InterPro" id="IPR013087">
    <property type="entry name" value="Znf_C2H2_type"/>
</dbReference>
<dbReference type="PROSITE" id="PS50157">
    <property type="entry name" value="ZINC_FINGER_C2H2_2"/>
    <property type="match status" value="1"/>
</dbReference>
<accession>A0ABW1AVJ8</accession>
<protein>
    <recommendedName>
        <fullName evidence="2">C2H2-type domain-containing protein</fullName>
    </recommendedName>
</protein>
<name>A0ABW1AVJ8_9RHOO</name>
<dbReference type="EMBL" id="JBHSOG010000082">
    <property type="protein sequence ID" value="MFC5771154.1"/>
    <property type="molecule type" value="Genomic_DNA"/>
</dbReference>
<feature type="domain" description="C2H2-type" evidence="2">
    <location>
        <begin position="29"/>
        <end position="57"/>
    </location>
</feature>
<evidence type="ECO:0000259" key="2">
    <source>
        <dbReference type="PROSITE" id="PS50157"/>
    </source>
</evidence>
<dbReference type="Proteomes" id="UP001595974">
    <property type="component" value="Unassembled WGS sequence"/>
</dbReference>
<keyword evidence="1" id="KW-0863">Zinc-finger</keyword>
<evidence type="ECO:0000256" key="1">
    <source>
        <dbReference type="PROSITE-ProRule" id="PRU00042"/>
    </source>
</evidence>
<proteinExistence type="predicted"/>
<evidence type="ECO:0000313" key="3">
    <source>
        <dbReference type="EMBL" id="MFC5771154.1"/>
    </source>
</evidence>
<sequence>MGFWHTGYSEFHEPTGFGDWTGPDLTMRFDCERCSASFNSLEVLRKHRFEAHPLRQPRAFFQGFELGAQTVRIRSPFASGDFEFALAQEVRVNGRAMPVSRVAPHLALLRDEFVNLDLIGTGVTVSHRVDIRIARDEDLKGVEAALLRIAGLRRLTVETIQILIRECEAFESAKDFVQGLTRYLYGVLAKERAPSSSLHFDEYLRYFNEAEQTLAGFDRPVARLIRALVAFHFNRFADARRLAPTKRLRTAAGAFESLLAAKQGGSGAFGAPFSSKTDSAIEALLTDIHSESILAWLASGLDGMAGALGNLEAALEHPWAEYDKLKIRLMLAESCLVRGDDQRARQIARELIGLPETETWAEGLLGRLQAKDVNND</sequence>